<dbReference type="SUPFAM" id="SSF51556">
    <property type="entry name" value="Metallo-dependent hydrolases"/>
    <property type="match status" value="1"/>
</dbReference>
<evidence type="ECO:0000313" key="9">
    <source>
        <dbReference type="EMBL" id="AEV28704.1"/>
    </source>
</evidence>
<feature type="domain" description="Amidohydrolase-related" evidence="7">
    <location>
        <begin position="44"/>
        <end position="326"/>
    </location>
</feature>
<reference evidence="9 10" key="1">
    <citation type="submission" date="2011-11" db="EMBL/GenBank/DDBJ databases">
        <title>Complete sequence of Spirochaeta sp. grapes.</title>
        <authorList>
            <consortium name="US DOE Joint Genome Institute"/>
            <person name="Lucas S."/>
            <person name="Han J."/>
            <person name="Lapidus A."/>
            <person name="Cheng J.-F."/>
            <person name="Goodwin L."/>
            <person name="Pitluck S."/>
            <person name="Peters L."/>
            <person name="Ovchinnikova G."/>
            <person name="Munk A.C."/>
            <person name="Detter J.C."/>
            <person name="Han C."/>
            <person name="Tapia R."/>
            <person name="Land M."/>
            <person name="Hauser L."/>
            <person name="Kyrpides N."/>
            <person name="Ivanova N."/>
            <person name="Pagani I."/>
            <person name="Ritalahtilisa K."/>
            <person name="Loeffler F."/>
            <person name="Woyke T."/>
        </authorList>
    </citation>
    <scope>NUCLEOTIDE SEQUENCE [LARGE SCALE GENOMIC DNA]</scope>
    <source>
        <strain evidence="10">ATCC BAA-1885 / DSM 22778 / Grapes</strain>
    </source>
</reference>
<dbReference type="HOGENOM" id="CLU_027935_0_0_12"/>
<keyword evidence="3 6" id="KW-0378">Hydrolase</keyword>
<dbReference type="SUPFAM" id="SSF51338">
    <property type="entry name" value="Composite domain of metallo-dependent hydrolases"/>
    <property type="match status" value="1"/>
</dbReference>
<dbReference type="OrthoDB" id="9775607at2"/>
<dbReference type="HAMAP" id="MF_01518">
    <property type="entry name" value="Adenine_deamin"/>
    <property type="match status" value="1"/>
</dbReference>
<comment type="similarity">
    <text evidence="1 6">Belongs to the metallo-dependent hydrolases superfamily. Adenine deaminase family.</text>
</comment>
<keyword evidence="4 6" id="KW-0464">Manganese</keyword>
<comment type="catalytic activity">
    <reaction evidence="5 6">
        <text>adenine + H2O + H(+) = hypoxanthine + NH4(+)</text>
        <dbReference type="Rhea" id="RHEA:23688"/>
        <dbReference type="ChEBI" id="CHEBI:15377"/>
        <dbReference type="ChEBI" id="CHEBI:15378"/>
        <dbReference type="ChEBI" id="CHEBI:16708"/>
        <dbReference type="ChEBI" id="CHEBI:17368"/>
        <dbReference type="ChEBI" id="CHEBI:28938"/>
        <dbReference type="EC" id="3.5.4.2"/>
    </reaction>
</comment>
<proteinExistence type="inferred from homology"/>
<evidence type="ECO:0000256" key="3">
    <source>
        <dbReference type="ARBA" id="ARBA00022801"/>
    </source>
</evidence>
<dbReference type="EC" id="3.5.4.2" evidence="2 6"/>
<evidence type="ECO:0000256" key="4">
    <source>
        <dbReference type="ARBA" id="ARBA00023211"/>
    </source>
</evidence>
<dbReference type="STRING" id="158190.SpiGrapes_0878"/>
<dbReference type="GO" id="GO:0006146">
    <property type="term" value="P:adenine catabolic process"/>
    <property type="evidence" value="ECO:0007669"/>
    <property type="project" value="InterPro"/>
</dbReference>
<dbReference type="GO" id="GO:0000034">
    <property type="term" value="F:adenine deaminase activity"/>
    <property type="evidence" value="ECO:0007669"/>
    <property type="project" value="UniProtKB-UniRule"/>
</dbReference>
<evidence type="ECO:0000256" key="5">
    <source>
        <dbReference type="ARBA" id="ARBA00047720"/>
    </source>
</evidence>
<dbReference type="eggNOG" id="COG1001">
    <property type="taxonomic scope" value="Bacteria"/>
</dbReference>
<dbReference type="EMBL" id="CP003155">
    <property type="protein sequence ID" value="AEV28704.1"/>
    <property type="molecule type" value="Genomic_DNA"/>
</dbReference>
<dbReference type="Proteomes" id="UP000005632">
    <property type="component" value="Chromosome"/>
</dbReference>
<dbReference type="InterPro" id="IPR011059">
    <property type="entry name" value="Metal-dep_hydrolase_composite"/>
</dbReference>
<evidence type="ECO:0000259" key="7">
    <source>
        <dbReference type="Pfam" id="PF01979"/>
    </source>
</evidence>
<dbReference type="InterPro" id="IPR026912">
    <property type="entry name" value="Adenine_deam_C"/>
</dbReference>
<evidence type="ECO:0000259" key="8">
    <source>
        <dbReference type="Pfam" id="PF13382"/>
    </source>
</evidence>
<dbReference type="PANTHER" id="PTHR11113">
    <property type="entry name" value="N-ACETYLGLUCOSAMINE-6-PHOSPHATE DEACETYLASE"/>
    <property type="match status" value="1"/>
</dbReference>
<gene>
    <name evidence="6" type="primary">ade</name>
    <name evidence="9" type="ordered locus">SpiGrapes_0878</name>
</gene>
<accession>G8QQS3</accession>
<evidence type="ECO:0000313" key="10">
    <source>
        <dbReference type="Proteomes" id="UP000005632"/>
    </source>
</evidence>
<dbReference type="InterPro" id="IPR032466">
    <property type="entry name" value="Metal_Hydrolase"/>
</dbReference>
<dbReference type="InterPro" id="IPR006679">
    <property type="entry name" value="Adenine_deam"/>
</dbReference>
<keyword evidence="10" id="KW-1185">Reference proteome</keyword>
<organism evidence="9 10">
    <name type="scientific">Sphaerochaeta pleomorpha (strain ATCC BAA-1885 / DSM 22778 / Grapes)</name>
    <dbReference type="NCBI Taxonomy" id="158190"/>
    <lineage>
        <taxon>Bacteria</taxon>
        <taxon>Pseudomonadati</taxon>
        <taxon>Spirochaetota</taxon>
        <taxon>Spirochaetia</taxon>
        <taxon>Spirochaetales</taxon>
        <taxon>Sphaerochaetaceae</taxon>
        <taxon>Sphaerochaeta</taxon>
    </lineage>
</organism>
<name>G8QQS3_SPHPG</name>
<protein>
    <recommendedName>
        <fullName evidence="2 6">Adenine deaminase</fullName>
        <shortName evidence="6">Adenase</shortName>
        <shortName evidence="6">Adenine aminase</shortName>
        <ecNumber evidence="2 6">3.5.4.2</ecNumber>
    </recommendedName>
</protein>
<dbReference type="Gene3D" id="2.30.40.10">
    <property type="entry name" value="Urease, subunit C, domain 1"/>
    <property type="match status" value="1"/>
</dbReference>
<dbReference type="PANTHER" id="PTHR11113:SF2">
    <property type="entry name" value="ADENINE DEAMINASE"/>
    <property type="match status" value="1"/>
</dbReference>
<evidence type="ECO:0000256" key="1">
    <source>
        <dbReference type="ARBA" id="ARBA00006773"/>
    </source>
</evidence>
<sequence>MTYLKNVWIYNSAYRSFDFGSIAFDKTIRHVERNFDEESHGGLVVIPGFIDIHMHIESSMTSPSEFSNAVLPHGTTTVVADCHEVANVFGVEGLEAYMDLPSLLDVFYAIPSSVPSTSKELETSGGQIDASEVEQLCKRDDILALGEIMNANDLFSEEDNRTKRIIKAFKTCRPDSPIEGHCPKISGEQLSKFIASGVDSDHTEQTAQSIMEKVSAGMFLEIQQKSVKKETIKALCDEYLAGTFCFCTDDVMSDVLQEKGHLDAVVKQAIFYGMPITEAIYAATYAPAMRMRLFDRGQIAPGKLADLLVIDDLETLHIKAIFKNGAMVYDSSNGLVTPTKLPNLDKKYLNSIQRKKISEKDFDLSCPDGNRDILVIEKDTATTFTKKGRQTVDVVDNTFDYFAAGLNVIASVERYGHESPIKPAFLKNGLKKSGAICSSWAHDSHNLLVLATSVELAVRAVNLVIENQGGIALVDEQKESFVPLAYGGIVSLEPMPKLAKQIKGVRKWLKDHGYEAREEVMNFAVLSLPVSPELKISDKGLVDVVQKRVLDWRTYYSDGNKSK</sequence>
<dbReference type="KEGG" id="sgp:SpiGrapes_0878"/>
<dbReference type="Gene3D" id="3.20.20.140">
    <property type="entry name" value="Metal-dependent hydrolases"/>
    <property type="match status" value="1"/>
</dbReference>
<dbReference type="Pfam" id="PF13382">
    <property type="entry name" value="Adenine_deam_C"/>
    <property type="match status" value="1"/>
</dbReference>
<dbReference type="AlphaFoldDB" id="G8QQS3"/>
<evidence type="ECO:0000256" key="2">
    <source>
        <dbReference type="ARBA" id="ARBA00012782"/>
    </source>
</evidence>
<dbReference type="Pfam" id="PF01979">
    <property type="entry name" value="Amidohydro_1"/>
    <property type="match status" value="1"/>
</dbReference>
<comment type="cofactor">
    <cofactor evidence="6">
        <name>Mn(2+)</name>
        <dbReference type="ChEBI" id="CHEBI:29035"/>
    </cofactor>
</comment>
<feature type="domain" description="Adenine deaminase C-terminal" evidence="8">
    <location>
        <begin position="383"/>
        <end position="547"/>
    </location>
</feature>
<evidence type="ECO:0000256" key="6">
    <source>
        <dbReference type="HAMAP-Rule" id="MF_01518"/>
    </source>
</evidence>
<dbReference type="InterPro" id="IPR006680">
    <property type="entry name" value="Amidohydro-rel"/>
</dbReference>
<dbReference type="RefSeq" id="WP_014269553.1">
    <property type="nucleotide sequence ID" value="NC_016633.1"/>
</dbReference>